<dbReference type="OrthoDB" id="3499702at2"/>
<evidence type="ECO:0000256" key="1">
    <source>
        <dbReference type="SAM" id="SignalP"/>
    </source>
</evidence>
<dbReference type="PANTHER" id="PTHR46825:SF7">
    <property type="entry name" value="D-ALANYL-D-ALANINE CARBOXYPEPTIDASE"/>
    <property type="match status" value="1"/>
</dbReference>
<reference evidence="3 4" key="1">
    <citation type="submission" date="2018-11" db="EMBL/GenBank/DDBJ databases">
        <title>Sequencing the genomes of 1000 actinobacteria strains.</title>
        <authorList>
            <person name="Klenk H.-P."/>
        </authorList>
    </citation>
    <scope>NUCLEOTIDE SEQUENCE [LARGE SCALE GENOMIC DNA]</scope>
    <source>
        <strain evidence="3 4">DSM 44254</strain>
    </source>
</reference>
<sequence length="521" mass="56121">MRTFSKGLMAVVLAAVTIPLGSPPASAEGNATDIATAMQQWQASNPETAGNRGKTPGLIARWDAGGTQVTVDVGVKKPNGNPVTEKRDVNDRFRAGSNTKMLMSVVMLQLIDAGTYTIDGGPLTLDSPIPLSIQSQITGCNVMYQAWYGGNTSQLCFDASKITIRSLLQHTSGLESYDKIYDWQASVGADFLLGPNGPLRDGQYYLAQLLADGVSQGPLFPADCGRSATDTILCPSKIDKGFYYSNTNYVVLAMIMRQLTNKSYGQLITEKILQPVGMTQSKMPASWNADEKTGVVRDLDTPHSDHWTGLRLVGTDPKDPTPLGPYDATRFNPTLTAGAGDLMSTTADLIKFDKALLGGQLLSTTRLAEMMDWYTQFDESDESLAYNEAGDGVDNDLDGLVDETAAGTAPGDLAETNHPSVAGDAHMTYGLGLAKRTFDCPSVPGKTVTVYGHNGFVPGSLTYNYITADGTKAMAFNLNADWPAKLRPYKGKNSSTGAFDVDLYWNYELVMMYDILRAGFC</sequence>
<gene>
    <name evidence="3" type="ORF">EDD29_4683</name>
</gene>
<dbReference type="PANTHER" id="PTHR46825">
    <property type="entry name" value="D-ALANYL-D-ALANINE-CARBOXYPEPTIDASE/ENDOPEPTIDASE AMPH"/>
    <property type="match status" value="1"/>
</dbReference>
<proteinExistence type="predicted"/>
<evidence type="ECO:0000313" key="4">
    <source>
        <dbReference type="Proteomes" id="UP000272400"/>
    </source>
</evidence>
<dbReference type="InterPro" id="IPR012338">
    <property type="entry name" value="Beta-lactam/transpept-like"/>
</dbReference>
<dbReference type="Pfam" id="PF00144">
    <property type="entry name" value="Beta-lactamase"/>
    <property type="match status" value="1"/>
</dbReference>
<dbReference type="InterPro" id="IPR001466">
    <property type="entry name" value="Beta-lactam-related"/>
</dbReference>
<keyword evidence="1" id="KW-0732">Signal</keyword>
<dbReference type="AlphaFoldDB" id="A0A3N1D0P3"/>
<evidence type="ECO:0000313" key="3">
    <source>
        <dbReference type="EMBL" id="ROO87092.1"/>
    </source>
</evidence>
<feature type="signal peptide" evidence="1">
    <location>
        <begin position="1"/>
        <end position="27"/>
    </location>
</feature>
<dbReference type="EMBL" id="RJKE01000001">
    <property type="protein sequence ID" value="ROO87092.1"/>
    <property type="molecule type" value="Genomic_DNA"/>
</dbReference>
<evidence type="ECO:0000259" key="2">
    <source>
        <dbReference type="Pfam" id="PF00144"/>
    </source>
</evidence>
<organism evidence="3 4">
    <name type="scientific">Actinocorallia herbida</name>
    <dbReference type="NCBI Taxonomy" id="58109"/>
    <lineage>
        <taxon>Bacteria</taxon>
        <taxon>Bacillati</taxon>
        <taxon>Actinomycetota</taxon>
        <taxon>Actinomycetes</taxon>
        <taxon>Streptosporangiales</taxon>
        <taxon>Thermomonosporaceae</taxon>
        <taxon>Actinocorallia</taxon>
    </lineage>
</organism>
<dbReference type="Gene3D" id="3.40.710.10">
    <property type="entry name" value="DD-peptidase/beta-lactamase superfamily"/>
    <property type="match status" value="2"/>
</dbReference>
<comment type="caution">
    <text evidence="3">The sequence shown here is derived from an EMBL/GenBank/DDBJ whole genome shotgun (WGS) entry which is preliminary data.</text>
</comment>
<keyword evidence="4" id="KW-1185">Reference proteome</keyword>
<dbReference type="SUPFAM" id="SSF56601">
    <property type="entry name" value="beta-lactamase/transpeptidase-like"/>
    <property type="match status" value="1"/>
</dbReference>
<accession>A0A3N1D0P3</accession>
<dbReference type="Proteomes" id="UP000272400">
    <property type="component" value="Unassembled WGS sequence"/>
</dbReference>
<protein>
    <submittedName>
        <fullName evidence="3">CubicO group peptidase (Beta-lactamase class C family)</fullName>
    </submittedName>
</protein>
<feature type="chain" id="PRO_5018019835" evidence="1">
    <location>
        <begin position="28"/>
        <end position="521"/>
    </location>
</feature>
<dbReference type="InterPro" id="IPR050491">
    <property type="entry name" value="AmpC-like"/>
</dbReference>
<feature type="domain" description="Beta-lactamase-related" evidence="2">
    <location>
        <begin position="54"/>
        <end position="481"/>
    </location>
</feature>
<name>A0A3N1D0P3_9ACTN</name>